<protein>
    <submittedName>
        <fullName evidence="1">Uncharacterized protein</fullName>
    </submittedName>
</protein>
<accession>A0ACC1CHZ1</accession>
<gene>
    <name evidence="1" type="ORF">K1T71_013390</name>
</gene>
<evidence type="ECO:0000313" key="2">
    <source>
        <dbReference type="Proteomes" id="UP000824533"/>
    </source>
</evidence>
<name>A0ACC1CHZ1_9NEOP</name>
<proteinExistence type="predicted"/>
<comment type="caution">
    <text evidence="1">The sequence shown here is derived from an EMBL/GenBank/DDBJ whole genome shotgun (WGS) entry which is preliminary data.</text>
</comment>
<reference evidence="1 2" key="1">
    <citation type="journal article" date="2021" name="Front. Genet.">
        <title>Chromosome-Level Genome Assembly Reveals Significant Gene Expansion in the Toll and IMD Signaling Pathways of Dendrolimus kikuchii.</title>
        <authorList>
            <person name="Zhou J."/>
            <person name="Wu P."/>
            <person name="Xiong Z."/>
            <person name="Liu N."/>
            <person name="Zhao N."/>
            <person name="Ji M."/>
            <person name="Qiu Y."/>
            <person name="Yang B."/>
        </authorList>
    </citation>
    <scope>NUCLEOTIDE SEQUENCE [LARGE SCALE GENOMIC DNA]</scope>
    <source>
        <strain evidence="1">Ann1</strain>
    </source>
</reference>
<evidence type="ECO:0000313" key="1">
    <source>
        <dbReference type="EMBL" id="KAJ0171191.1"/>
    </source>
</evidence>
<dbReference type="Proteomes" id="UP000824533">
    <property type="component" value="Linkage Group LG25"/>
</dbReference>
<keyword evidence="2" id="KW-1185">Reference proteome</keyword>
<organism evidence="1 2">
    <name type="scientific">Dendrolimus kikuchii</name>
    <dbReference type="NCBI Taxonomy" id="765133"/>
    <lineage>
        <taxon>Eukaryota</taxon>
        <taxon>Metazoa</taxon>
        <taxon>Ecdysozoa</taxon>
        <taxon>Arthropoda</taxon>
        <taxon>Hexapoda</taxon>
        <taxon>Insecta</taxon>
        <taxon>Pterygota</taxon>
        <taxon>Neoptera</taxon>
        <taxon>Endopterygota</taxon>
        <taxon>Lepidoptera</taxon>
        <taxon>Glossata</taxon>
        <taxon>Ditrysia</taxon>
        <taxon>Bombycoidea</taxon>
        <taxon>Lasiocampidae</taxon>
        <taxon>Dendrolimus</taxon>
    </lineage>
</organism>
<dbReference type="EMBL" id="CM034411">
    <property type="protein sequence ID" value="KAJ0171191.1"/>
    <property type="molecule type" value="Genomic_DNA"/>
</dbReference>
<sequence>MACIPLYIVLFLFIKLSSADDCVINNIGKNASWELQLIKHLRCNYNSRYPPNTNESFVEVNAKFMMKYFNFDATEELFSIHTWLILYWVDDRLKWTPENYGGLEKIDIYNHNIWYPALRLMNGDAEFDYKDVYMVPCTIEHTGDVTCLQIIYDNTVCSTKLWDWPYDSQVCKLEVGVWKYPMKKINIIFAKKAVNMLVAGYGGEWDITDYKQEEDQGSNTQLRIFFTLERHGEILAAITIYPAVIFGVLTLTSLMIDVRRNLRLGLICFSLANQLLQLNVLAELIPKHSAAHPSLVLYYRGSIILTILVVLLSIILKSLCRKDKMPSALIERVSDYVVNSRLKYIIWKWEYEEEKCKVWMDFASLINSVVLYVFTITYICMYAVYVPQPIPFN</sequence>